<name>A0ABQ2QQ85_9GAMM</name>
<gene>
    <name evidence="1" type="ORF">GCM10009410_21800</name>
</gene>
<proteinExistence type="predicted"/>
<evidence type="ECO:0000313" key="1">
    <source>
        <dbReference type="EMBL" id="GGP87793.1"/>
    </source>
</evidence>
<dbReference type="Pfam" id="PF14375">
    <property type="entry name" value="Cys_rich_CWC"/>
    <property type="match status" value="1"/>
</dbReference>
<dbReference type="RefSeq" id="WP_188956139.1">
    <property type="nucleotide sequence ID" value="NZ_BMQW01000005.1"/>
</dbReference>
<accession>A0ABQ2QQ85</accession>
<sequence>MSELAGLCPICHQQNACSMALGQDISSCWCVDSSYHAVELIQQYVTAYPDKSIRSDQCVCVSCLAKIALITATEPSAVQLFIP</sequence>
<organism evidence="1 2">
    <name type="scientific">Shewanella ulleungensis</name>
    <dbReference type="NCBI Taxonomy" id="2282699"/>
    <lineage>
        <taxon>Bacteria</taxon>
        <taxon>Pseudomonadati</taxon>
        <taxon>Pseudomonadota</taxon>
        <taxon>Gammaproteobacteria</taxon>
        <taxon>Alteromonadales</taxon>
        <taxon>Shewanellaceae</taxon>
        <taxon>Shewanella</taxon>
    </lineage>
</organism>
<evidence type="ECO:0008006" key="3">
    <source>
        <dbReference type="Google" id="ProtNLM"/>
    </source>
</evidence>
<reference evidence="2" key="1">
    <citation type="journal article" date="2019" name="Int. J. Syst. Evol. Microbiol.">
        <title>The Global Catalogue of Microorganisms (GCM) 10K type strain sequencing project: providing services to taxonomists for standard genome sequencing and annotation.</title>
        <authorList>
            <consortium name="The Broad Institute Genomics Platform"/>
            <consortium name="The Broad Institute Genome Sequencing Center for Infectious Disease"/>
            <person name="Wu L."/>
            <person name="Ma J."/>
        </authorList>
    </citation>
    <scope>NUCLEOTIDE SEQUENCE [LARGE SCALE GENOMIC DNA]</scope>
    <source>
        <strain evidence="2">JCM 32305</strain>
    </source>
</reference>
<comment type="caution">
    <text evidence="1">The sequence shown here is derived from an EMBL/GenBank/DDBJ whole genome shotgun (WGS) entry which is preliminary data.</text>
</comment>
<protein>
    <recommendedName>
        <fullName evidence="3">Cysteine-rich CWC family protein</fullName>
    </recommendedName>
</protein>
<dbReference type="EMBL" id="BMQW01000005">
    <property type="protein sequence ID" value="GGP87793.1"/>
    <property type="molecule type" value="Genomic_DNA"/>
</dbReference>
<keyword evidence="2" id="KW-1185">Reference proteome</keyword>
<dbReference type="InterPro" id="IPR032720">
    <property type="entry name" value="Cys_rich_CWC"/>
</dbReference>
<evidence type="ECO:0000313" key="2">
    <source>
        <dbReference type="Proteomes" id="UP000654004"/>
    </source>
</evidence>
<dbReference type="Proteomes" id="UP000654004">
    <property type="component" value="Unassembled WGS sequence"/>
</dbReference>